<dbReference type="RefSeq" id="WP_146917465.1">
    <property type="nucleotide sequence ID" value="NZ_VORW01000005.1"/>
</dbReference>
<reference evidence="1 2" key="1">
    <citation type="submission" date="2019-08" db="EMBL/GenBank/DDBJ databases">
        <title>Genomes sequence of Algoriphagus aquimarinus ACAM450.</title>
        <authorList>
            <person name="Bowman J.P."/>
        </authorList>
    </citation>
    <scope>NUCLEOTIDE SEQUENCE [LARGE SCALE GENOMIC DNA]</scope>
    <source>
        <strain evidence="1 2">ACAM 450</strain>
    </source>
</reference>
<evidence type="ECO:0000313" key="1">
    <source>
        <dbReference type="EMBL" id="TXE11406.1"/>
    </source>
</evidence>
<dbReference type="EMBL" id="VORW01000005">
    <property type="protein sequence ID" value="TXE11406.1"/>
    <property type="molecule type" value="Genomic_DNA"/>
</dbReference>
<comment type="caution">
    <text evidence="1">The sequence shown here is derived from an EMBL/GenBank/DDBJ whole genome shotgun (WGS) entry which is preliminary data.</text>
</comment>
<name>A0A5C7ARL5_9BACT</name>
<evidence type="ECO:0000313" key="2">
    <source>
        <dbReference type="Proteomes" id="UP000321935"/>
    </source>
</evidence>
<protein>
    <submittedName>
        <fullName evidence="1">Uncharacterized protein</fullName>
    </submittedName>
</protein>
<dbReference type="OrthoDB" id="824893at2"/>
<dbReference type="AlphaFoldDB" id="A0A5C7ARL5"/>
<gene>
    <name evidence="1" type="ORF">ESV85_10810</name>
</gene>
<dbReference type="Proteomes" id="UP000321935">
    <property type="component" value="Unassembled WGS sequence"/>
</dbReference>
<sequence length="200" mass="23107">MYLSHLPSIIPNWEIVENDEEYHYLELSGYSGEFRIYLTEDRYENPDKPYKLGFDQTKGILERFDYSTLEADSLYSTPKEAVQEMMEVIKSITDLYNEFLPVTNEVFLALGDARHFDSIQNILGGETKIADYKGQSLVFRKVSLTWGSLSYEDAAIKSIKFLTEQSPFQTDDFSDCFLCNEKFDWIGGIELGTLKHESHS</sequence>
<organism evidence="1 2">
    <name type="scientific">Algoriphagus aquimarinus</name>
    <dbReference type="NCBI Taxonomy" id="237018"/>
    <lineage>
        <taxon>Bacteria</taxon>
        <taxon>Pseudomonadati</taxon>
        <taxon>Bacteroidota</taxon>
        <taxon>Cytophagia</taxon>
        <taxon>Cytophagales</taxon>
        <taxon>Cyclobacteriaceae</taxon>
        <taxon>Algoriphagus</taxon>
    </lineage>
</organism>
<proteinExistence type="predicted"/>
<accession>A0A5C7ARL5</accession>